<sequence length="403" mass="45668">MGPNDHVLGKVNLHWVRQCRDSEPCDTQESIEWYVRAHIFCVLGTVVFPDKSTASLNSKFLPLLRDFYQISRYSWGTASLAHLYRSLCRASRYNCKEMDGPLILLFVWAWERMPFMAPIPRNQLLDIGVPLARRSSYLCLGGVIGAGIQDIHGGLQRSLGEDSMTWESTMRLSGARHHDWRDWTKEWLDMWRSGCYDTLQQEGPPQAAGPQHQEPAYDQGFQVPPHEPQFQAPTYEPQFQAPAYEHQFQAPAYDPQFMMPGYEQHYQVSAYEQHVQEPQQHQAAEPYIPQLLIPADGQLSPFVGLDSISFSRLMRETSQLFPAREQQGPVGSEPSVGRRATSGHASDFSMDRSPGHVGPTRLSAPPRTTLFDLNECPQPEKGFLGDALQHESHFGGYSARGHE</sequence>
<evidence type="ECO:0000313" key="3">
    <source>
        <dbReference type="EMBL" id="RYR19610.1"/>
    </source>
</evidence>
<dbReference type="InterPro" id="IPR019557">
    <property type="entry name" value="AminoTfrase-like_pln_mobile"/>
</dbReference>
<feature type="domain" description="Aminotransferase-like plant mobile" evidence="2">
    <location>
        <begin position="12"/>
        <end position="133"/>
    </location>
</feature>
<dbReference type="Pfam" id="PF10536">
    <property type="entry name" value="PMD"/>
    <property type="match status" value="1"/>
</dbReference>
<comment type="caution">
    <text evidence="3">The sequence shown here is derived from an EMBL/GenBank/DDBJ whole genome shotgun (WGS) entry which is preliminary data.</text>
</comment>
<dbReference type="EMBL" id="SDMP01000013">
    <property type="protein sequence ID" value="RYR19610.1"/>
    <property type="molecule type" value="Genomic_DNA"/>
</dbReference>
<proteinExistence type="predicted"/>
<dbReference type="Proteomes" id="UP000289738">
    <property type="component" value="Chromosome B03"/>
</dbReference>
<dbReference type="PANTHER" id="PTHR46033">
    <property type="entry name" value="PROTEIN MAIN-LIKE 2"/>
    <property type="match status" value="1"/>
</dbReference>
<name>A0A444ZZM5_ARAHY</name>
<gene>
    <name evidence="3" type="ORF">Ahy_B03g064442</name>
</gene>
<evidence type="ECO:0000313" key="4">
    <source>
        <dbReference type="Proteomes" id="UP000289738"/>
    </source>
</evidence>
<organism evidence="3 4">
    <name type="scientific">Arachis hypogaea</name>
    <name type="common">Peanut</name>
    <dbReference type="NCBI Taxonomy" id="3818"/>
    <lineage>
        <taxon>Eukaryota</taxon>
        <taxon>Viridiplantae</taxon>
        <taxon>Streptophyta</taxon>
        <taxon>Embryophyta</taxon>
        <taxon>Tracheophyta</taxon>
        <taxon>Spermatophyta</taxon>
        <taxon>Magnoliopsida</taxon>
        <taxon>eudicotyledons</taxon>
        <taxon>Gunneridae</taxon>
        <taxon>Pentapetalae</taxon>
        <taxon>rosids</taxon>
        <taxon>fabids</taxon>
        <taxon>Fabales</taxon>
        <taxon>Fabaceae</taxon>
        <taxon>Papilionoideae</taxon>
        <taxon>50 kb inversion clade</taxon>
        <taxon>dalbergioids sensu lato</taxon>
        <taxon>Dalbergieae</taxon>
        <taxon>Pterocarpus clade</taxon>
        <taxon>Arachis</taxon>
    </lineage>
</organism>
<accession>A0A444ZZM5</accession>
<evidence type="ECO:0000259" key="2">
    <source>
        <dbReference type="Pfam" id="PF10536"/>
    </source>
</evidence>
<keyword evidence="4" id="KW-1185">Reference proteome</keyword>
<dbReference type="GO" id="GO:0010073">
    <property type="term" value="P:meristem maintenance"/>
    <property type="evidence" value="ECO:0007669"/>
    <property type="project" value="InterPro"/>
</dbReference>
<dbReference type="PANTHER" id="PTHR46033:SF8">
    <property type="entry name" value="PROTEIN MAINTENANCE OF MERISTEMS-LIKE"/>
    <property type="match status" value="1"/>
</dbReference>
<feature type="region of interest" description="Disordered" evidence="1">
    <location>
        <begin position="322"/>
        <end position="403"/>
    </location>
</feature>
<evidence type="ECO:0000256" key="1">
    <source>
        <dbReference type="SAM" id="MobiDB-lite"/>
    </source>
</evidence>
<dbReference type="InterPro" id="IPR044824">
    <property type="entry name" value="MAIN-like"/>
</dbReference>
<protein>
    <recommendedName>
        <fullName evidence="2">Aminotransferase-like plant mobile domain-containing protein</fullName>
    </recommendedName>
</protein>
<dbReference type="AlphaFoldDB" id="A0A444ZZM5"/>
<reference evidence="3 4" key="1">
    <citation type="submission" date="2019-01" db="EMBL/GenBank/DDBJ databases">
        <title>Sequencing of cultivated peanut Arachis hypogaea provides insights into genome evolution and oil improvement.</title>
        <authorList>
            <person name="Chen X."/>
        </authorList>
    </citation>
    <scope>NUCLEOTIDE SEQUENCE [LARGE SCALE GENOMIC DNA]</scope>
    <source>
        <strain evidence="4">cv. Fuhuasheng</strain>
        <tissue evidence="3">Leaves</tissue>
    </source>
</reference>